<dbReference type="NCBIfam" id="TIGR00879">
    <property type="entry name" value="SP"/>
    <property type="match status" value="1"/>
</dbReference>
<evidence type="ECO:0000256" key="7">
    <source>
        <dbReference type="ARBA" id="ARBA00049119"/>
    </source>
</evidence>
<feature type="transmembrane region" description="Helical" evidence="10">
    <location>
        <begin position="284"/>
        <end position="300"/>
    </location>
</feature>
<evidence type="ECO:0000256" key="1">
    <source>
        <dbReference type="ARBA" id="ARBA00004141"/>
    </source>
</evidence>
<feature type="compositionally biased region" description="Basic and acidic residues" evidence="9">
    <location>
        <begin position="513"/>
        <end position="543"/>
    </location>
</feature>
<dbReference type="PROSITE" id="PS51257">
    <property type="entry name" value="PROKAR_LIPOPROTEIN"/>
    <property type="match status" value="1"/>
</dbReference>
<dbReference type="PROSITE" id="PS50850">
    <property type="entry name" value="MFS"/>
    <property type="match status" value="1"/>
</dbReference>
<gene>
    <name evidence="12" type="ORF">RHTO_07706</name>
</gene>
<comment type="catalytic activity">
    <reaction evidence="7">
        <text>myo-inositol(out) + H(+)(out) = myo-inositol(in) + H(+)(in)</text>
        <dbReference type="Rhea" id="RHEA:60364"/>
        <dbReference type="ChEBI" id="CHEBI:15378"/>
        <dbReference type="ChEBI" id="CHEBI:17268"/>
    </reaction>
</comment>
<evidence type="ECO:0000313" key="12">
    <source>
        <dbReference type="EMBL" id="EMS22836.1"/>
    </source>
</evidence>
<dbReference type="GO" id="GO:0005351">
    <property type="term" value="F:carbohydrate:proton symporter activity"/>
    <property type="evidence" value="ECO:0007669"/>
    <property type="project" value="TreeGrafter"/>
</dbReference>
<keyword evidence="3 8" id="KW-0813">Transport</keyword>
<comment type="similarity">
    <text evidence="2 8">Belongs to the major facilitator superfamily. Sugar transporter (TC 2.A.1.1) family.</text>
</comment>
<dbReference type="InterPro" id="IPR003663">
    <property type="entry name" value="Sugar/inositol_transpt"/>
</dbReference>
<dbReference type="FunFam" id="1.20.1250.20:FF:000026">
    <property type="entry name" value="MFS quinate transporter QutD"/>
    <property type="match status" value="1"/>
</dbReference>
<evidence type="ECO:0000256" key="10">
    <source>
        <dbReference type="SAM" id="Phobius"/>
    </source>
</evidence>
<dbReference type="InterPro" id="IPR036259">
    <property type="entry name" value="MFS_trans_sf"/>
</dbReference>
<organism evidence="12 13">
    <name type="scientific">Rhodotorula toruloides (strain NP11)</name>
    <name type="common">Yeast</name>
    <name type="synonym">Rhodosporidium toruloides</name>
    <dbReference type="NCBI Taxonomy" id="1130832"/>
    <lineage>
        <taxon>Eukaryota</taxon>
        <taxon>Fungi</taxon>
        <taxon>Dikarya</taxon>
        <taxon>Basidiomycota</taxon>
        <taxon>Pucciniomycotina</taxon>
        <taxon>Microbotryomycetes</taxon>
        <taxon>Sporidiobolales</taxon>
        <taxon>Sporidiobolaceae</taxon>
        <taxon>Rhodotorula</taxon>
    </lineage>
</organism>
<evidence type="ECO:0000256" key="2">
    <source>
        <dbReference type="ARBA" id="ARBA00010992"/>
    </source>
</evidence>
<feature type="transmembrane region" description="Helical" evidence="10">
    <location>
        <begin position="154"/>
        <end position="173"/>
    </location>
</feature>
<dbReference type="GeneID" id="27371719"/>
<dbReference type="InterPro" id="IPR050360">
    <property type="entry name" value="MFS_Sugar_Transporters"/>
</dbReference>
<name>M7WXP0_RHOT1</name>
<protein>
    <submittedName>
        <fullName evidence="12">MFS glucose transporter</fullName>
    </submittedName>
</protein>
<dbReference type="SUPFAM" id="SSF103473">
    <property type="entry name" value="MFS general substrate transporter"/>
    <property type="match status" value="1"/>
</dbReference>
<evidence type="ECO:0000256" key="3">
    <source>
        <dbReference type="ARBA" id="ARBA00022448"/>
    </source>
</evidence>
<accession>M7WXP0</accession>
<dbReference type="InterPro" id="IPR020846">
    <property type="entry name" value="MFS_dom"/>
</dbReference>
<feature type="transmembrane region" description="Helical" evidence="10">
    <location>
        <begin position="58"/>
        <end position="76"/>
    </location>
</feature>
<keyword evidence="13" id="KW-1185">Reference proteome</keyword>
<feature type="transmembrane region" description="Helical" evidence="10">
    <location>
        <begin position="384"/>
        <end position="408"/>
    </location>
</feature>
<sequence>MAPPPKRSLVTRFTTNNYVAGMLPTLAGFMFGCDLISMSGQVSNPAYLEQFNHPNSNLQGAITAAMPAGSFGGALINSYLSDKIGRKWCIIISGWVWVLGCIIQAASFNVRTLVAGRVVAGLAVGLGSAIVTIYQAEITRPAIRGRIVATQQLAITFSELLQYFVSFGCSYIANDASFRMPWALQAIPGLILGILMFAFPESPRWLMDHGREEQALQILADVHAEGETENELVQLEYLEIKRQVEFDRTLAARSYLDLLKPEYFRRTFLACITQMWSQLSGNNVMMYYVVYVFQSAGIVGRRGGLIASGVQYALHFVATIPAVIWVDKWGRVSPGRLMMIGMFAMGCCLFAVGAIQATLGQPLHSGSSATTTWTIVGHTSARNAVIVLSYIFVMLFSMTYGPCSWIFPSEIHHMRVRGKAVSAATATNWMFNFALAWSTPPAFRNIQYKTYFVYGTFCICAAINVFFMFPETKGRTLEEMDDLFAAGHAFSAWRLSSVPKKTLAEVEAEVADSDMRSEGDNKHTMNHIEKSSSDHLEQAGRHV</sequence>
<evidence type="ECO:0000256" key="6">
    <source>
        <dbReference type="ARBA" id="ARBA00023136"/>
    </source>
</evidence>
<dbReference type="HOGENOM" id="CLU_001265_30_12_1"/>
<comment type="subcellular location">
    <subcellularLocation>
        <location evidence="1">Membrane</location>
        <topology evidence="1">Multi-pass membrane protein</topology>
    </subcellularLocation>
</comment>
<dbReference type="PANTHER" id="PTHR48022:SF7">
    <property type="entry name" value="MAJOR FACILITATOR SUPERFAMILY (MFS) PROFILE DOMAIN-CONTAINING PROTEIN-RELATED"/>
    <property type="match status" value="1"/>
</dbReference>
<feature type="transmembrane region" description="Helical" evidence="10">
    <location>
        <begin position="88"/>
        <end position="108"/>
    </location>
</feature>
<feature type="transmembrane region" description="Helical" evidence="10">
    <location>
        <begin position="114"/>
        <end position="134"/>
    </location>
</feature>
<proteinExistence type="inferred from homology"/>
<evidence type="ECO:0000313" key="13">
    <source>
        <dbReference type="Proteomes" id="UP000016926"/>
    </source>
</evidence>
<dbReference type="Pfam" id="PF00083">
    <property type="entry name" value="Sugar_tr"/>
    <property type="match status" value="1"/>
</dbReference>
<keyword evidence="12" id="KW-0762">Sugar transport</keyword>
<dbReference type="RefSeq" id="XP_016273955.1">
    <property type="nucleotide sequence ID" value="XM_016421362.1"/>
</dbReference>
<dbReference type="PROSITE" id="PS00217">
    <property type="entry name" value="SUGAR_TRANSPORT_2"/>
    <property type="match status" value="1"/>
</dbReference>
<keyword evidence="4 10" id="KW-0812">Transmembrane</keyword>
<keyword evidence="6 10" id="KW-0472">Membrane</keyword>
<evidence type="ECO:0000256" key="5">
    <source>
        <dbReference type="ARBA" id="ARBA00022989"/>
    </source>
</evidence>
<reference evidence="12 13" key="1">
    <citation type="journal article" date="2012" name="Nat. Commun.">
        <title>A multi-omic map of the lipid-producing yeast Rhodosporidium toruloides.</title>
        <authorList>
            <person name="Zhu Z."/>
            <person name="Zhang S."/>
            <person name="Liu H."/>
            <person name="Shen H."/>
            <person name="Lin X."/>
            <person name="Yang F."/>
            <person name="Zhou Y.J."/>
            <person name="Jin G."/>
            <person name="Ye M."/>
            <person name="Zou H."/>
            <person name="Zou H."/>
            <person name="Zhao Z.K."/>
        </authorList>
    </citation>
    <scope>NUCLEOTIDE SEQUENCE [LARGE SCALE GENOMIC DNA]</scope>
    <source>
        <strain evidence="12 13">NP11</strain>
    </source>
</reference>
<dbReference type="GO" id="GO:0016020">
    <property type="term" value="C:membrane"/>
    <property type="evidence" value="ECO:0007669"/>
    <property type="project" value="UniProtKB-SubCell"/>
</dbReference>
<evidence type="ECO:0000259" key="11">
    <source>
        <dbReference type="PROSITE" id="PS50850"/>
    </source>
</evidence>
<feature type="region of interest" description="Disordered" evidence="9">
    <location>
        <begin position="510"/>
        <end position="543"/>
    </location>
</feature>
<dbReference type="AlphaFoldDB" id="M7WXP0"/>
<dbReference type="PANTHER" id="PTHR48022">
    <property type="entry name" value="PLASTIDIC GLUCOSE TRANSPORTER 4"/>
    <property type="match status" value="1"/>
</dbReference>
<dbReference type="PRINTS" id="PR00171">
    <property type="entry name" value="SUGRTRNSPORT"/>
</dbReference>
<feature type="transmembrane region" description="Helical" evidence="10">
    <location>
        <begin position="451"/>
        <end position="470"/>
    </location>
</feature>
<dbReference type="CDD" id="cd17356">
    <property type="entry name" value="MFS_HXT"/>
    <property type="match status" value="1"/>
</dbReference>
<dbReference type="InterPro" id="IPR005829">
    <property type="entry name" value="Sugar_transporter_CS"/>
</dbReference>
<feature type="transmembrane region" description="Helical" evidence="10">
    <location>
        <begin position="179"/>
        <end position="199"/>
    </location>
</feature>
<dbReference type="InterPro" id="IPR005828">
    <property type="entry name" value="MFS_sugar_transport-like"/>
</dbReference>
<dbReference type="OrthoDB" id="4142200at2759"/>
<feature type="domain" description="Major facilitator superfamily (MFS) profile" evidence="11">
    <location>
        <begin position="20"/>
        <end position="473"/>
    </location>
</feature>
<dbReference type="EMBL" id="KB722649">
    <property type="protein sequence ID" value="EMS22836.1"/>
    <property type="molecule type" value="Genomic_DNA"/>
</dbReference>
<feature type="transmembrane region" description="Helical" evidence="10">
    <location>
        <begin position="20"/>
        <end position="38"/>
    </location>
</feature>
<keyword evidence="5 10" id="KW-1133">Transmembrane helix</keyword>
<dbReference type="eggNOG" id="KOG0254">
    <property type="taxonomic scope" value="Eukaryota"/>
</dbReference>
<feature type="transmembrane region" description="Helical" evidence="10">
    <location>
        <begin position="338"/>
        <end position="359"/>
    </location>
</feature>
<evidence type="ECO:0000256" key="4">
    <source>
        <dbReference type="ARBA" id="ARBA00022692"/>
    </source>
</evidence>
<dbReference type="Proteomes" id="UP000016926">
    <property type="component" value="Unassembled WGS sequence"/>
</dbReference>
<dbReference type="Gene3D" id="1.20.1250.20">
    <property type="entry name" value="MFS general substrate transporter like domains"/>
    <property type="match status" value="1"/>
</dbReference>
<feature type="transmembrane region" description="Helical" evidence="10">
    <location>
        <begin position="306"/>
        <end position="326"/>
    </location>
</feature>
<evidence type="ECO:0000256" key="8">
    <source>
        <dbReference type="RuleBase" id="RU003346"/>
    </source>
</evidence>
<evidence type="ECO:0000256" key="9">
    <source>
        <dbReference type="SAM" id="MobiDB-lite"/>
    </source>
</evidence>